<organism evidence="1 2">
    <name type="scientific">Leclercia adecarboxylata</name>
    <dbReference type="NCBI Taxonomy" id="83655"/>
    <lineage>
        <taxon>Bacteria</taxon>
        <taxon>Pseudomonadati</taxon>
        <taxon>Pseudomonadota</taxon>
        <taxon>Gammaproteobacteria</taxon>
        <taxon>Enterobacterales</taxon>
        <taxon>Enterobacteriaceae</taxon>
        <taxon>Leclercia</taxon>
    </lineage>
</organism>
<dbReference type="EC" id="1.1.1.205" evidence="1"/>
<reference evidence="1 2" key="1">
    <citation type="submission" date="2019-05" db="EMBL/GenBank/DDBJ databases">
        <authorList>
            <consortium name="Pathogen Informatics"/>
        </authorList>
    </citation>
    <scope>NUCLEOTIDE SEQUENCE [LARGE SCALE GENOMIC DNA]</scope>
    <source>
        <strain evidence="1 2">NCTC13032</strain>
    </source>
</reference>
<evidence type="ECO:0000313" key="1">
    <source>
        <dbReference type="EMBL" id="VTP74182.1"/>
    </source>
</evidence>
<proteinExistence type="predicted"/>
<dbReference type="Gene3D" id="3.20.20.70">
    <property type="entry name" value="Aldolase class I"/>
    <property type="match status" value="1"/>
</dbReference>
<name>A0A4U9I9C9_9ENTR</name>
<sequence>MWSSPKCTKKRVEKALVVDDSFHLRGMITVKDFQKAERKPKRL</sequence>
<dbReference type="EMBL" id="LR590464">
    <property type="protein sequence ID" value="VTP74182.1"/>
    <property type="molecule type" value="Genomic_DNA"/>
</dbReference>
<keyword evidence="1" id="KW-0560">Oxidoreductase</keyword>
<evidence type="ECO:0000313" key="2">
    <source>
        <dbReference type="Proteomes" id="UP000310719"/>
    </source>
</evidence>
<dbReference type="AlphaFoldDB" id="A0A4U9I9C9"/>
<accession>A0A4U9I9C9</accession>
<dbReference type="GO" id="GO:0003938">
    <property type="term" value="F:IMP dehydrogenase activity"/>
    <property type="evidence" value="ECO:0007669"/>
    <property type="project" value="UniProtKB-EC"/>
</dbReference>
<gene>
    <name evidence="1" type="primary">guaB_3</name>
    <name evidence="1" type="ORF">NCTC13032_05402</name>
</gene>
<protein>
    <submittedName>
        <fullName evidence="1">Inosine-5'-monophosphate dehydrogenase</fullName>
        <ecNumber evidence="1">1.1.1.205</ecNumber>
    </submittedName>
</protein>
<dbReference type="Proteomes" id="UP000310719">
    <property type="component" value="Chromosome"/>
</dbReference>
<dbReference type="InterPro" id="IPR013785">
    <property type="entry name" value="Aldolase_TIM"/>
</dbReference>